<sequence>MFSVLEKKLYKFLLGMSFLLMLSMVSVIFLQVISRYVFSNSLTWSEEVGRYLFVWITFLGTALAVRNRSHVALDVLIGKLPQSLKKPVIAFGYLTMMALAGVMIYAAINMITLGSRQVSAALQIPMYWVYLILPVSGVLIIFYLAKNLYEDCMQGGTED</sequence>
<dbReference type="Pfam" id="PF04290">
    <property type="entry name" value="DctQ"/>
    <property type="match status" value="1"/>
</dbReference>
<dbReference type="GO" id="GO:0015740">
    <property type="term" value="P:C4-dicarboxylate transport"/>
    <property type="evidence" value="ECO:0007669"/>
    <property type="project" value="TreeGrafter"/>
</dbReference>
<keyword evidence="2" id="KW-0813">Transport</keyword>
<dbReference type="RefSeq" id="WP_188399761.1">
    <property type="nucleotide sequence ID" value="NZ_LT608335.1"/>
</dbReference>
<keyword evidence="6 9" id="KW-1133">Transmembrane helix</keyword>
<evidence type="ECO:0000256" key="6">
    <source>
        <dbReference type="ARBA" id="ARBA00022989"/>
    </source>
</evidence>
<gene>
    <name evidence="11" type="ORF">KL86SPO_40176</name>
</gene>
<dbReference type="GO" id="GO:0005886">
    <property type="term" value="C:plasma membrane"/>
    <property type="evidence" value="ECO:0007669"/>
    <property type="project" value="UniProtKB-SubCell"/>
</dbReference>
<dbReference type="PANTHER" id="PTHR35011">
    <property type="entry name" value="2,3-DIKETO-L-GULONATE TRAP TRANSPORTER SMALL PERMEASE PROTEIN YIAM"/>
    <property type="match status" value="1"/>
</dbReference>
<protein>
    <submittedName>
        <fullName evidence="11">Putative Tripartite ATP-independent periplasmic transporter DctQ component</fullName>
    </submittedName>
</protein>
<evidence type="ECO:0000256" key="2">
    <source>
        <dbReference type="ARBA" id="ARBA00022448"/>
    </source>
</evidence>
<feature type="transmembrane region" description="Helical" evidence="9">
    <location>
        <begin position="12"/>
        <end position="33"/>
    </location>
</feature>
<evidence type="ECO:0000256" key="1">
    <source>
        <dbReference type="ARBA" id="ARBA00004429"/>
    </source>
</evidence>
<evidence type="ECO:0000259" key="10">
    <source>
        <dbReference type="Pfam" id="PF04290"/>
    </source>
</evidence>
<proteinExistence type="inferred from homology"/>
<dbReference type="PANTHER" id="PTHR35011:SF2">
    <property type="entry name" value="2,3-DIKETO-L-GULONATE TRAP TRANSPORTER SMALL PERMEASE PROTEIN YIAM"/>
    <property type="match status" value="1"/>
</dbReference>
<evidence type="ECO:0000256" key="9">
    <source>
        <dbReference type="SAM" id="Phobius"/>
    </source>
</evidence>
<keyword evidence="7 9" id="KW-0472">Membrane</keyword>
<name>A0A212LVZ0_9FIRM</name>
<dbReference type="InterPro" id="IPR007387">
    <property type="entry name" value="TRAP_DctQ"/>
</dbReference>
<feature type="transmembrane region" description="Helical" evidence="9">
    <location>
        <begin position="88"/>
        <end position="108"/>
    </location>
</feature>
<evidence type="ECO:0000256" key="8">
    <source>
        <dbReference type="ARBA" id="ARBA00038436"/>
    </source>
</evidence>
<evidence type="ECO:0000256" key="7">
    <source>
        <dbReference type="ARBA" id="ARBA00023136"/>
    </source>
</evidence>
<reference evidence="11" key="1">
    <citation type="submission" date="2016-08" db="EMBL/GenBank/DDBJ databases">
        <authorList>
            <person name="Seilhamer J.J."/>
        </authorList>
    </citation>
    <scope>NUCLEOTIDE SEQUENCE</scope>
    <source>
        <strain evidence="11">86</strain>
    </source>
</reference>
<dbReference type="InterPro" id="IPR055348">
    <property type="entry name" value="DctQ"/>
</dbReference>
<evidence type="ECO:0000256" key="5">
    <source>
        <dbReference type="ARBA" id="ARBA00022692"/>
    </source>
</evidence>
<comment type="similarity">
    <text evidence="8">Belongs to the TRAP transporter small permease family.</text>
</comment>
<accession>A0A212LVZ0</accession>
<keyword evidence="5 9" id="KW-0812">Transmembrane</keyword>
<evidence type="ECO:0000256" key="4">
    <source>
        <dbReference type="ARBA" id="ARBA00022519"/>
    </source>
</evidence>
<dbReference type="AlphaFoldDB" id="A0A212LVZ0"/>
<evidence type="ECO:0000313" key="11">
    <source>
        <dbReference type="EMBL" id="SCM81692.1"/>
    </source>
</evidence>
<organism evidence="11">
    <name type="scientific">uncultured Sporomusa sp</name>
    <dbReference type="NCBI Taxonomy" id="307249"/>
    <lineage>
        <taxon>Bacteria</taxon>
        <taxon>Bacillati</taxon>
        <taxon>Bacillota</taxon>
        <taxon>Negativicutes</taxon>
        <taxon>Selenomonadales</taxon>
        <taxon>Sporomusaceae</taxon>
        <taxon>Sporomusa</taxon>
        <taxon>environmental samples</taxon>
    </lineage>
</organism>
<dbReference type="GO" id="GO:0022857">
    <property type="term" value="F:transmembrane transporter activity"/>
    <property type="evidence" value="ECO:0007669"/>
    <property type="project" value="TreeGrafter"/>
</dbReference>
<evidence type="ECO:0000256" key="3">
    <source>
        <dbReference type="ARBA" id="ARBA00022475"/>
    </source>
</evidence>
<keyword evidence="3" id="KW-1003">Cell membrane</keyword>
<feature type="domain" description="Tripartite ATP-independent periplasmic transporters DctQ component" evidence="10">
    <location>
        <begin position="24"/>
        <end position="151"/>
    </location>
</feature>
<keyword evidence="4" id="KW-0997">Cell inner membrane</keyword>
<dbReference type="EMBL" id="FMJE01000004">
    <property type="protein sequence ID" value="SCM81692.1"/>
    <property type="molecule type" value="Genomic_DNA"/>
</dbReference>
<feature type="transmembrane region" description="Helical" evidence="9">
    <location>
        <begin position="128"/>
        <end position="145"/>
    </location>
</feature>
<comment type="subcellular location">
    <subcellularLocation>
        <location evidence="1">Cell inner membrane</location>
        <topology evidence="1">Multi-pass membrane protein</topology>
    </subcellularLocation>
</comment>
<feature type="transmembrane region" description="Helical" evidence="9">
    <location>
        <begin position="48"/>
        <end position="67"/>
    </location>
</feature>